<proteinExistence type="predicted"/>
<organism evidence="2 3">
    <name type="scientific">Izhakiella capsodis</name>
    <dbReference type="NCBI Taxonomy" id="1367852"/>
    <lineage>
        <taxon>Bacteria</taxon>
        <taxon>Pseudomonadati</taxon>
        <taxon>Pseudomonadota</taxon>
        <taxon>Gammaproteobacteria</taxon>
        <taxon>Enterobacterales</taxon>
        <taxon>Erwiniaceae</taxon>
        <taxon>Izhakiella</taxon>
    </lineage>
</organism>
<accession>A0A1I4W1L0</accession>
<dbReference type="RefSeq" id="WP_143088788.1">
    <property type="nucleotide sequence ID" value="NZ_FOVC01000002.1"/>
</dbReference>
<protein>
    <submittedName>
        <fullName evidence="2">Uncharacterized protein</fullName>
    </submittedName>
</protein>
<dbReference type="EMBL" id="FOVC01000002">
    <property type="protein sequence ID" value="SFN07353.1"/>
    <property type="molecule type" value="Genomic_DNA"/>
</dbReference>
<gene>
    <name evidence="2" type="ORF">SAMN05216516_102218</name>
</gene>
<evidence type="ECO:0000313" key="2">
    <source>
        <dbReference type="EMBL" id="SFN07353.1"/>
    </source>
</evidence>
<feature type="compositionally biased region" description="Polar residues" evidence="1">
    <location>
        <begin position="34"/>
        <end position="50"/>
    </location>
</feature>
<name>A0A1I4W1L0_9GAMM</name>
<sequence length="227" mass="26196">MAIKKSSSEKYMDEKSSNNSLLLSNLTNLKNTNMSRSTPNLKLSGHSSSSPYDDTALWRKDQKLYNTIRKDFLKFENPHTKRFSEEPNGELIYLSKGKDVVSKDHTQPTARSCNLASFLLATQDLFWHVLEPQLKIKEKFEYMIDNVLTQTERDKLFKEGLSLYELSKIANRSFNKFQCDWKSTSYSTPDISLERFQSLLSQENVALLILVPHFYMVSKEMVGTSPV</sequence>
<dbReference type="Proteomes" id="UP000242222">
    <property type="component" value="Unassembled WGS sequence"/>
</dbReference>
<evidence type="ECO:0000256" key="1">
    <source>
        <dbReference type="SAM" id="MobiDB-lite"/>
    </source>
</evidence>
<evidence type="ECO:0000313" key="3">
    <source>
        <dbReference type="Proteomes" id="UP000242222"/>
    </source>
</evidence>
<reference evidence="3" key="1">
    <citation type="submission" date="2016-10" db="EMBL/GenBank/DDBJ databases">
        <authorList>
            <person name="Varghese N."/>
            <person name="Submissions S."/>
        </authorList>
    </citation>
    <scope>NUCLEOTIDE SEQUENCE [LARGE SCALE GENOMIC DNA]</scope>
    <source>
        <strain evidence="3">N6PO6</strain>
    </source>
</reference>
<keyword evidence="3" id="KW-1185">Reference proteome</keyword>
<dbReference type="AlphaFoldDB" id="A0A1I4W1L0"/>
<feature type="region of interest" description="Disordered" evidence="1">
    <location>
        <begin position="31"/>
        <end position="50"/>
    </location>
</feature>